<reference evidence="2 3" key="1">
    <citation type="submission" date="2019-01" db="EMBL/GenBank/DDBJ databases">
        <title>Genomes sequencing and comparative genomics of infectious freshwater microsporidia, Cucumispora dikerogammari and Thelohania contejeani.</title>
        <authorList>
            <person name="Cormier A."/>
            <person name="Giraud I."/>
            <person name="Wattier R."/>
            <person name="Teixeira M."/>
            <person name="Grandjean F."/>
            <person name="Rigaud T."/>
            <person name="Cordaux R."/>
        </authorList>
    </citation>
    <scope>NUCLEOTIDE SEQUENCE [LARGE SCALE GENOMIC DNA]</scope>
    <source>
        <strain evidence="2">T1</strain>
        <tissue evidence="2">Spores</tissue>
    </source>
</reference>
<evidence type="ECO:0000313" key="2">
    <source>
        <dbReference type="EMBL" id="KAF7684210.1"/>
    </source>
</evidence>
<proteinExistence type="predicted"/>
<dbReference type="EMBL" id="SBIQ01000023">
    <property type="protein sequence ID" value="KAF7684210.1"/>
    <property type="molecule type" value="Genomic_DNA"/>
</dbReference>
<dbReference type="Proteomes" id="UP001516464">
    <property type="component" value="Unassembled WGS sequence"/>
</dbReference>
<keyword evidence="3" id="KW-1185">Reference proteome</keyword>
<dbReference type="Pfam" id="PF15072">
    <property type="entry name" value="HROB"/>
    <property type="match status" value="1"/>
</dbReference>
<protein>
    <recommendedName>
        <fullName evidence="1">Homologous recombination OB-fold protein OB-fold domain-containing protein</fullName>
    </recommendedName>
</protein>
<organism evidence="2 3">
    <name type="scientific">Astathelohania contejeani</name>
    <dbReference type="NCBI Taxonomy" id="164912"/>
    <lineage>
        <taxon>Eukaryota</taxon>
        <taxon>Fungi</taxon>
        <taxon>Fungi incertae sedis</taxon>
        <taxon>Microsporidia</taxon>
        <taxon>Astathelohaniidae</taxon>
        <taxon>Astathelohania</taxon>
    </lineage>
</organism>
<feature type="domain" description="Homologous recombination OB-fold protein OB-fold" evidence="1">
    <location>
        <begin position="109"/>
        <end position="179"/>
    </location>
</feature>
<accession>A0ABQ7I162</accession>
<evidence type="ECO:0000259" key="1">
    <source>
        <dbReference type="Pfam" id="PF15072"/>
    </source>
</evidence>
<sequence length="180" mass="20482">MEDANELLKKIRSTNEETRQNINIETIENISDDESEYLRTKKTLSQSNIIRKKIKIESSSKEEENTQTLHSSQMSSSQILDLNKIKNDLENSITIDKIKFSSDYKINNTLCAIVKKIERFNSSVCSLTLLDSTGEIGASIYYSLVEKYDIKVGSAITIHEFGLWKLDTGNHINIVDTNID</sequence>
<comment type="caution">
    <text evidence="2">The sequence shown here is derived from an EMBL/GenBank/DDBJ whole genome shotgun (WGS) entry which is preliminary data.</text>
</comment>
<name>A0ABQ7I162_9MICR</name>
<gene>
    <name evidence="2" type="ORF">TCON_0581</name>
</gene>
<evidence type="ECO:0000313" key="3">
    <source>
        <dbReference type="Proteomes" id="UP001516464"/>
    </source>
</evidence>
<dbReference type="InterPro" id="IPR058570">
    <property type="entry name" value="HROB_OB"/>
</dbReference>